<reference evidence="2" key="1">
    <citation type="journal article" date="2021" name="Proc. Natl. Acad. Sci. U.S.A.">
        <title>A Catalog of Tens of Thousands of Viruses from Human Metagenomes Reveals Hidden Associations with Chronic Diseases.</title>
        <authorList>
            <person name="Tisza M.J."/>
            <person name="Buck C.B."/>
        </authorList>
    </citation>
    <scope>NUCLEOTIDE SEQUENCE</scope>
    <source>
        <strain evidence="2">CtgN495</strain>
    </source>
</reference>
<protein>
    <recommendedName>
        <fullName evidence="1">BRCT domain-containing protein</fullName>
    </recommendedName>
</protein>
<accession>A0A8S5UC97</accession>
<dbReference type="SMART" id="SM00292">
    <property type="entry name" value="BRCT"/>
    <property type="match status" value="1"/>
</dbReference>
<dbReference type="Gene3D" id="3.40.50.10190">
    <property type="entry name" value="BRCT domain"/>
    <property type="match status" value="1"/>
</dbReference>
<dbReference type="InterPro" id="IPR036420">
    <property type="entry name" value="BRCT_dom_sf"/>
</dbReference>
<evidence type="ECO:0000259" key="1">
    <source>
        <dbReference type="SMART" id="SM00292"/>
    </source>
</evidence>
<evidence type="ECO:0000313" key="2">
    <source>
        <dbReference type="EMBL" id="DAF92076.1"/>
    </source>
</evidence>
<dbReference type="InterPro" id="IPR001357">
    <property type="entry name" value="BRCT_dom"/>
</dbReference>
<organism evidence="2">
    <name type="scientific">Siphoviridae sp. ctgN495</name>
    <dbReference type="NCBI Taxonomy" id="2825608"/>
    <lineage>
        <taxon>Viruses</taxon>
        <taxon>Duplodnaviria</taxon>
        <taxon>Heunggongvirae</taxon>
        <taxon>Uroviricota</taxon>
        <taxon>Caudoviricetes</taxon>
    </lineage>
</organism>
<proteinExistence type="predicted"/>
<dbReference type="EMBL" id="BK016063">
    <property type="protein sequence ID" value="DAF92076.1"/>
    <property type="molecule type" value="Genomic_DNA"/>
</dbReference>
<dbReference type="SUPFAM" id="SSF52113">
    <property type="entry name" value="BRCT domain"/>
    <property type="match status" value="1"/>
</dbReference>
<name>A0A8S5UC97_9CAUD</name>
<sequence>MFVRNCLRSGDYLVPVPVGVPVTLEYNDGWLSKVYLNYDNHKTILESPFFEIVKSETDVPSKVPIKIGMTWVKGVLYSGTHISCDGFVFTEVVDKMITDFLHNPRTYRFFAVDVESNATMFHGAGPVRQWLKMNGFKIIMGQLVPATINEKTFNTMWSGKYQFEYPLMMYYFIWRGSENIVRNTLMIQHTCKRVSKNLLDNGSVQAIILTESDEKVEVDYYDVTANELRSGSLFYMDDNNHIIYSWNDNAKSKFNAEITCPVCGKTYVPKKYTHCDDDNCLSLKYFTANNILRAFGMHEINFKNYINKVKNNEIISVGDILNCDEYLDYTLNASLYSVLRALIPLSAARSDDTISSFVNRCNNNVDSLKYYISNPSRAKVDFEITDPKFDDMLDWLSKNENVADIINILDNPRYNPSYKDKLFDGPPIFRDKKIYLTGRFKHGDMNSIISILQSYCAEVTDKFGSDIDCVVIGDILENINARNVKAAQNMRIPVMDESTFFDTYDIDSDIQQNLQ</sequence>
<dbReference type="Pfam" id="PF00533">
    <property type="entry name" value="BRCT"/>
    <property type="match status" value="1"/>
</dbReference>
<feature type="domain" description="BRCT" evidence="1">
    <location>
        <begin position="426"/>
        <end position="507"/>
    </location>
</feature>